<evidence type="ECO:0000313" key="1">
    <source>
        <dbReference type="EMBL" id="RHZ52843.1"/>
    </source>
</evidence>
<proteinExistence type="predicted"/>
<dbReference type="VEuPathDB" id="FungiDB:CDV56_107084"/>
<gene>
    <name evidence="1" type="ORF">CDV56_107084</name>
</gene>
<dbReference type="GeneID" id="38129058"/>
<evidence type="ECO:0000313" key="2">
    <source>
        <dbReference type="Proteomes" id="UP000215305"/>
    </source>
</evidence>
<protein>
    <submittedName>
        <fullName evidence="1">Uncharacterized protein</fullName>
    </submittedName>
</protein>
<dbReference type="AlphaFoldDB" id="A0A397GUV3"/>
<organism evidence="1 2">
    <name type="scientific">Aspergillus thermomutatus</name>
    <name type="common">Neosartorya pseudofischeri</name>
    <dbReference type="NCBI Taxonomy" id="41047"/>
    <lineage>
        <taxon>Eukaryota</taxon>
        <taxon>Fungi</taxon>
        <taxon>Dikarya</taxon>
        <taxon>Ascomycota</taxon>
        <taxon>Pezizomycotina</taxon>
        <taxon>Eurotiomycetes</taxon>
        <taxon>Eurotiomycetidae</taxon>
        <taxon>Eurotiales</taxon>
        <taxon>Aspergillaceae</taxon>
        <taxon>Aspergillus</taxon>
        <taxon>Aspergillus subgen. Fumigati</taxon>
    </lineage>
</organism>
<reference evidence="1" key="1">
    <citation type="submission" date="2018-08" db="EMBL/GenBank/DDBJ databases">
        <title>Draft genome sequence of azole-resistant Aspergillus thermomutatus (Neosartorya pseudofischeri) strain HMR AF 39, isolated from a human nasal aspirate.</title>
        <authorList>
            <person name="Parent-Michaud M."/>
            <person name="Dufresne P.J."/>
            <person name="Fournier E."/>
            <person name="Martineau C."/>
            <person name="Moreira S."/>
            <person name="Perkins V."/>
            <person name="De Repentigny L."/>
            <person name="Dufresne S.F."/>
        </authorList>
    </citation>
    <scope>NUCLEOTIDE SEQUENCE [LARGE SCALE GENOMIC DNA]</scope>
    <source>
        <strain evidence="1">HMR AF 39</strain>
    </source>
</reference>
<comment type="caution">
    <text evidence="1">The sequence shown here is derived from an EMBL/GenBank/DDBJ whole genome shotgun (WGS) entry which is preliminary data.</text>
</comment>
<dbReference type="RefSeq" id="XP_026613433.1">
    <property type="nucleotide sequence ID" value="XM_026760703.1"/>
</dbReference>
<accession>A0A397GUV3</accession>
<dbReference type="STRING" id="41047.A0A397GUV3"/>
<dbReference type="Proteomes" id="UP000215305">
    <property type="component" value="Unassembled WGS sequence"/>
</dbReference>
<name>A0A397GUV3_ASPTH</name>
<dbReference type="EMBL" id="NKHU02000130">
    <property type="protein sequence ID" value="RHZ52843.1"/>
    <property type="molecule type" value="Genomic_DNA"/>
</dbReference>
<sequence length="251" mass="28426">MCTFTSFEALKDDARDIFNKLEQDDANQLILIYNLPKPIRERLDNDDRNVLDAIPFRFIRLSSTILFASEDAGASRDEMIWARNTTFLTGDKGKQPDDCFLGPSRLPPRGEPPNWPTPVIESGISESKLREDAKWWFQNSHGAVRTVITLNSYRTRKTIILEKWQLSHAGQPVTTAMAQTLDRLIPPMPPLGLQRLEIQVPFIAQEAAITPDATIGTLYLHFQALFDRAPGPTERDLDIDVSPLMDLLQIL</sequence>
<keyword evidence="2" id="KW-1185">Reference proteome</keyword>
<dbReference type="OrthoDB" id="76567at2759"/>